<dbReference type="SMART" id="SM01273">
    <property type="entry name" value="Mago-bind"/>
    <property type="match status" value="1"/>
</dbReference>
<dbReference type="GO" id="GO:0003723">
    <property type="term" value="F:RNA binding"/>
    <property type="evidence" value="ECO:0007669"/>
    <property type="project" value="TreeGrafter"/>
</dbReference>
<feature type="non-terminal residue" evidence="3">
    <location>
        <position position="59"/>
    </location>
</feature>
<dbReference type="EMBL" id="KZ819210">
    <property type="protein sequence ID" value="PWY97340.1"/>
    <property type="molecule type" value="Genomic_DNA"/>
</dbReference>
<protein>
    <recommendedName>
        <fullName evidence="2">WIBG Mago-binding domain-containing protein</fullName>
    </recommendedName>
</protein>
<feature type="region of interest" description="Disordered" evidence="1">
    <location>
        <begin position="1"/>
        <end position="37"/>
    </location>
</feature>
<feature type="domain" description="WIBG Mago-binding" evidence="2">
    <location>
        <begin position="22"/>
        <end position="48"/>
    </location>
</feature>
<dbReference type="Proteomes" id="UP000246740">
    <property type="component" value="Unassembled WGS sequence"/>
</dbReference>
<proteinExistence type="predicted"/>
<dbReference type="SUPFAM" id="SSF101931">
    <property type="entry name" value="Pym (Within the bgcn gene intron protein, WIBG), N-terminal domain"/>
    <property type="match status" value="1"/>
</dbReference>
<dbReference type="GO" id="GO:0005737">
    <property type="term" value="C:cytoplasm"/>
    <property type="evidence" value="ECO:0007669"/>
    <property type="project" value="TreeGrafter"/>
</dbReference>
<dbReference type="InParanoid" id="A0A317XJ84"/>
<keyword evidence="4" id="KW-1185">Reference proteome</keyword>
<feature type="compositionally biased region" description="Polar residues" evidence="1">
    <location>
        <begin position="9"/>
        <end position="24"/>
    </location>
</feature>
<dbReference type="InterPro" id="IPR015362">
    <property type="entry name" value="WIBG_mago-bd"/>
</dbReference>
<dbReference type="PANTHER" id="PTHR22959:SF0">
    <property type="entry name" value="PARTNER OF Y14 AND MAGO"/>
    <property type="match status" value="1"/>
</dbReference>
<name>A0A317XJ84_9BASI</name>
<evidence type="ECO:0000259" key="2">
    <source>
        <dbReference type="SMART" id="SM01273"/>
    </source>
</evidence>
<gene>
    <name evidence="3" type="ORF">BCV70DRAFT_150213</name>
</gene>
<dbReference type="OrthoDB" id="21625at2759"/>
<dbReference type="GO" id="GO:1903259">
    <property type="term" value="P:exon-exon junction complex disassembly"/>
    <property type="evidence" value="ECO:0007669"/>
    <property type="project" value="InterPro"/>
</dbReference>
<sequence>MSAPPIKPKTTTAGIVQDPTSQQRVIPESRRADGSIRKERKVRPGFTPVEDVARFRPSR</sequence>
<dbReference type="InterPro" id="IPR039333">
    <property type="entry name" value="PYM1"/>
</dbReference>
<dbReference type="GO" id="GO:0035145">
    <property type="term" value="C:exon-exon junction complex"/>
    <property type="evidence" value="ECO:0007669"/>
    <property type="project" value="TreeGrafter"/>
</dbReference>
<evidence type="ECO:0000256" key="1">
    <source>
        <dbReference type="SAM" id="MobiDB-lite"/>
    </source>
</evidence>
<dbReference type="InterPro" id="IPR036348">
    <property type="entry name" value="WIBG_N_sf"/>
</dbReference>
<accession>A0A317XJ84</accession>
<feature type="compositionally biased region" description="Basic and acidic residues" evidence="1">
    <location>
        <begin position="27"/>
        <end position="37"/>
    </location>
</feature>
<evidence type="ECO:0000313" key="3">
    <source>
        <dbReference type="EMBL" id="PWY97340.1"/>
    </source>
</evidence>
<dbReference type="PANTHER" id="PTHR22959">
    <property type="entry name" value="PYM PROTEIN"/>
    <property type="match status" value="1"/>
</dbReference>
<reference evidence="3 4" key="1">
    <citation type="journal article" date="2018" name="Mol. Biol. Evol.">
        <title>Broad Genomic Sampling Reveals a Smut Pathogenic Ancestry of the Fungal Clade Ustilaginomycotina.</title>
        <authorList>
            <person name="Kijpornyongpan T."/>
            <person name="Mondo S.J."/>
            <person name="Barry K."/>
            <person name="Sandor L."/>
            <person name="Lee J."/>
            <person name="Lipzen A."/>
            <person name="Pangilinan J."/>
            <person name="LaButti K."/>
            <person name="Hainaut M."/>
            <person name="Henrissat B."/>
            <person name="Grigoriev I.V."/>
            <person name="Spatafora J.W."/>
            <person name="Aime M.C."/>
        </authorList>
    </citation>
    <scope>NUCLEOTIDE SEQUENCE [LARGE SCALE GENOMIC DNA]</scope>
    <source>
        <strain evidence="3 4">MCA 3645</strain>
    </source>
</reference>
<organism evidence="3 4">
    <name type="scientific">Testicularia cyperi</name>
    <dbReference type="NCBI Taxonomy" id="1882483"/>
    <lineage>
        <taxon>Eukaryota</taxon>
        <taxon>Fungi</taxon>
        <taxon>Dikarya</taxon>
        <taxon>Basidiomycota</taxon>
        <taxon>Ustilaginomycotina</taxon>
        <taxon>Ustilaginomycetes</taxon>
        <taxon>Ustilaginales</taxon>
        <taxon>Anthracoideaceae</taxon>
        <taxon>Testicularia</taxon>
    </lineage>
</organism>
<dbReference type="STRING" id="1882483.A0A317XJ84"/>
<evidence type="ECO:0000313" key="4">
    <source>
        <dbReference type="Proteomes" id="UP000246740"/>
    </source>
</evidence>
<dbReference type="Pfam" id="PF09282">
    <property type="entry name" value="Mago-bind"/>
    <property type="match status" value="1"/>
</dbReference>
<dbReference type="AlphaFoldDB" id="A0A317XJ84"/>